<keyword evidence="4" id="KW-0249">Electron transport</keyword>
<dbReference type="SUPFAM" id="SSF52833">
    <property type="entry name" value="Thioredoxin-like"/>
    <property type="match status" value="1"/>
</dbReference>
<dbReference type="Proteomes" id="UP001469749">
    <property type="component" value="Unassembled WGS sequence"/>
</dbReference>
<dbReference type="InterPro" id="IPR013766">
    <property type="entry name" value="Thioredoxin_domain"/>
</dbReference>
<evidence type="ECO:0000256" key="3">
    <source>
        <dbReference type="ARBA" id="ARBA00022448"/>
    </source>
</evidence>
<reference evidence="10 11" key="1">
    <citation type="submission" date="2024-03" db="EMBL/GenBank/DDBJ databases">
        <title>Human intestinal bacterial collection.</title>
        <authorList>
            <person name="Pauvert C."/>
            <person name="Hitch T.C.A."/>
            <person name="Clavel T."/>
        </authorList>
    </citation>
    <scope>NUCLEOTIDE SEQUENCE [LARGE SCALE GENOMIC DNA]</scope>
    <source>
        <strain evidence="10 11">CLA-AA-H190</strain>
    </source>
</reference>
<dbReference type="PANTHER" id="PTHR45663:SF11">
    <property type="entry name" value="GEO12009P1"/>
    <property type="match status" value="1"/>
</dbReference>
<dbReference type="PROSITE" id="PS51352">
    <property type="entry name" value="THIOREDOXIN_2"/>
    <property type="match status" value="1"/>
</dbReference>
<evidence type="ECO:0000256" key="7">
    <source>
        <dbReference type="NCBIfam" id="TIGR01068"/>
    </source>
</evidence>
<dbReference type="PRINTS" id="PR00421">
    <property type="entry name" value="THIOREDOXIN"/>
</dbReference>
<sequence>MAIIDLTKENFQAEVTKSDKPVLVDFWAVWCGPCQMMAPILHELETEMPDVQIGKVNVDEQMDLARQFRVVSIPTLIIFKNGQEVQRMVGVTSKEELKDALK</sequence>
<gene>
    <name evidence="10" type="primary">trxA</name>
    <name evidence="10" type="ORF">WMO25_13100</name>
</gene>
<dbReference type="EMBL" id="JBBMEK010000190">
    <property type="protein sequence ID" value="MEQ2366009.1"/>
    <property type="molecule type" value="Genomic_DNA"/>
</dbReference>
<keyword evidence="6" id="KW-0676">Redox-active center</keyword>
<evidence type="ECO:0000256" key="8">
    <source>
        <dbReference type="PIRNR" id="PIRNR000077"/>
    </source>
</evidence>
<organism evidence="10 11">
    <name type="scientific">Coprococcus intestinihominis</name>
    <dbReference type="NCBI Taxonomy" id="3133154"/>
    <lineage>
        <taxon>Bacteria</taxon>
        <taxon>Bacillati</taxon>
        <taxon>Bacillota</taxon>
        <taxon>Clostridia</taxon>
        <taxon>Lachnospirales</taxon>
        <taxon>Lachnospiraceae</taxon>
        <taxon>Coprococcus</taxon>
    </lineage>
</organism>
<protein>
    <recommendedName>
        <fullName evidence="2 7">Thioredoxin</fullName>
    </recommendedName>
</protein>
<keyword evidence="5" id="KW-1015">Disulfide bond</keyword>
<evidence type="ECO:0000256" key="1">
    <source>
        <dbReference type="ARBA" id="ARBA00008987"/>
    </source>
</evidence>
<keyword evidence="11" id="KW-1185">Reference proteome</keyword>
<evidence type="ECO:0000256" key="4">
    <source>
        <dbReference type="ARBA" id="ARBA00022982"/>
    </source>
</evidence>
<keyword evidence="3" id="KW-0813">Transport</keyword>
<evidence type="ECO:0000256" key="6">
    <source>
        <dbReference type="ARBA" id="ARBA00023284"/>
    </source>
</evidence>
<dbReference type="Gene3D" id="3.40.30.10">
    <property type="entry name" value="Glutaredoxin"/>
    <property type="match status" value="1"/>
</dbReference>
<dbReference type="InterPro" id="IPR036249">
    <property type="entry name" value="Thioredoxin-like_sf"/>
</dbReference>
<evidence type="ECO:0000313" key="10">
    <source>
        <dbReference type="EMBL" id="MEQ2366009.1"/>
    </source>
</evidence>
<dbReference type="InterPro" id="IPR005746">
    <property type="entry name" value="Thioredoxin"/>
</dbReference>
<evidence type="ECO:0000256" key="5">
    <source>
        <dbReference type="ARBA" id="ARBA00023157"/>
    </source>
</evidence>
<dbReference type="PROSITE" id="PS00194">
    <property type="entry name" value="THIOREDOXIN_1"/>
    <property type="match status" value="1"/>
</dbReference>
<evidence type="ECO:0000259" key="9">
    <source>
        <dbReference type="PROSITE" id="PS51352"/>
    </source>
</evidence>
<evidence type="ECO:0000256" key="2">
    <source>
        <dbReference type="ARBA" id="ARBA00020570"/>
    </source>
</evidence>
<dbReference type="CDD" id="cd02947">
    <property type="entry name" value="TRX_family"/>
    <property type="match status" value="1"/>
</dbReference>
<dbReference type="PIRSF" id="PIRSF000077">
    <property type="entry name" value="Thioredoxin"/>
    <property type="match status" value="1"/>
</dbReference>
<proteinExistence type="inferred from homology"/>
<dbReference type="InterPro" id="IPR017937">
    <property type="entry name" value="Thioredoxin_CS"/>
</dbReference>
<feature type="domain" description="Thioredoxin" evidence="9">
    <location>
        <begin position="1"/>
        <end position="102"/>
    </location>
</feature>
<accession>A0ABV1B6E7</accession>
<dbReference type="PANTHER" id="PTHR45663">
    <property type="entry name" value="GEO12009P1"/>
    <property type="match status" value="1"/>
</dbReference>
<dbReference type="NCBIfam" id="TIGR01068">
    <property type="entry name" value="thioredoxin"/>
    <property type="match status" value="1"/>
</dbReference>
<name>A0ABV1B6E7_9FIRM</name>
<evidence type="ECO:0000313" key="11">
    <source>
        <dbReference type="Proteomes" id="UP001469749"/>
    </source>
</evidence>
<comment type="similarity">
    <text evidence="1 8">Belongs to the thioredoxin family.</text>
</comment>
<dbReference type="RefSeq" id="WP_349085658.1">
    <property type="nucleotide sequence ID" value="NZ_JBBMEK010000190.1"/>
</dbReference>
<dbReference type="Pfam" id="PF00085">
    <property type="entry name" value="Thioredoxin"/>
    <property type="match status" value="1"/>
</dbReference>
<comment type="caution">
    <text evidence="10">The sequence shown here is derived from an EMBL/GenBank/DDBJ whole genome shotgun (WGS) entry which is preliminary data.</text>
</comment>